<proteinExistence type="predicted"/>
<accession>A0AAN8PWA6</accession>
<reference evidence="1 2" key="1">
    <citation type="submission" date="2024-01" db="EMBL/GenBank/DDBJ databases">
        <title>The genome of the rayed Mediterranean limpet Patella caerulea (Linnaeus, 1758).</title>
        <authorList>
            <person name="Anh-Thu Weber A."/>
            <person name="Halstead-Nussloch G."/>
        </authorList>
    </citation>
    <scope>NUCLEOTIDE SEQUENCE [LARGE SCALE GENOMIC DNA]</scope>
    <source>
        <strain evidence="1">AATW-2023a</strain>
        <tissue evidence="1">Whole specimen</tissue>
    </source>
</reference>
<dbReference type="Proteomes" id="UP001347796">
    <property type="component" value="Unassembled WGS sequence"/>
</dbReference>
<comment type="caution">
    <text evidence="1">The sequence shown here is derived from an EMBL/GenBank/DDBJ whole genome shotgun (WGS) entry which is preliminary data.</text>
</comment>
<dbReference type="AlphaFoldDB" id="A0AAN8PWA6"/>
<protein>
    <submittedName>
        <fullName evidence="1">Uncharacterized protein</fullName>
    </submittedName>
</protein>
<name>A0AAN8PWA6_PATCE</name>
<gene>
    <name evidence="1" type="ORF">SNE40_005389</name>
</gene>
<evidence type="ECO:0000313" key="1">
    <source>
        <dbReference type="EMBL" id="KAK6187332.1"/>
    </source>
</evidence>
<organism evidence="1 2">
    <name type="scientific">Patella caerulea</name>
    <name type="common">Rayed Mediterranean limpet</name>
    <dbReference type="NCBI Taxonomy" id="87958"/>
    <lineage>
        <taxon>Eukaryota</taxon>
        <taxon>Metazoa</taxon>
        <taxon>Spiralia</taxon>
        <taxon>Lophotrochozoa</taxon>
        <taxon>Mollusca</taxon>
        <taxon>Gastropoda</taxon>
        <taxon>Patellogastropoda</taxon>
        <taxon>Patelloidea</taxon>
        <taxon>Patellidae</taxon>
        <taxon>Patella</taxon>
    </lineage>
</organism>
<dbReference type="EMBL" id="JAZGQO010000004">
    <property type="protein sequence ID" value="KAK6187332.1"/>
    <property type="molecule type" value="Genomic_DNA"/>
</dbReference>
<keyword evidence="2" id="KW-1185">Reference proteome</keyword>
<evidence type="ECO:0000313" key="2">
    <source>
        <dbReference type="Proteomes" id="UP001347796"/>
    </source>
</evidence>
<sequence length="98" mass="11226">MFWPQSDESKSQAGCQETKTRNIFQSFVDRSYRNNLRHLQNDTEETVATTCHKIMSVFNNRVSAAQSFVDQSQSALQQISQVSRALLSTSMRPIECYS</sequence>